<organism evidence="1 2">
    <name type="scientific">Paramecium tetraurelia</name>
    <dbReference type="NCBI Taxonomy" id="5888"/>
    <lineage>
        <taxon>Eukaryota</taxon>
        <taxon>Sar</taxon>
        <taxon>Alveolata</taxon>
        <taxon>Ciliophora</taxon>
        <taxon>Intramacronucleata</taxon>
        <taxon>Oligohymenophorea</taxon>
        <taxon>Peniculida</taxon>
        <taxon>Parameciidae</taxon>
        <taxon>Paramecium</taxon>
    </lineage>
</organism>
<keyword evidence="2" id="KW-1185">Reference proteome</keyword>
<gene>
    <name evidence="1" type="ORF">GSPATT00012446001</name>
</gene>
<accession>A0D1K5</accession>
<dbReference type="RefSeq" id="XP_001444319.1">
    <property type="nucleotide sequence ID" value="XM_001444282.1"/>
</dbReference>
<reference evidence="1 2" key="1">
    <citation type="journal article" date="2006" name="Nature">
        <title>Global trends of whole-genome duplications revealed by the ciliate Paramecium tetraurelia.</title>
        <authorList>
            <consortium name="Genoscope"/>
            <person name="Aury J.-M."/>
            <person name="Jaillon O."/>
            <person name="Duret L."/>
            <person name="Noel B."/>
            <person name="Jubin C."/>
            <person name="Porcel B.M."/>
            <person name="Segurens B."/>
            <person name="Daubin V."/>
            <person name="Anthouard V."/>
            <person name="Aiach N."/>
            <person name="Arnaiz O."/>
            <person name="Billaut A."/>
            <person name="Beisson J."/>
            <person name="Blanc I."/>
            <person name="Bouhouche K."/>
            <person name="Camara F."/>
            <person name="Duharcourt S."/>
            <person name="Guigo R."/>
            <person name="Gogendeau D."/>
            <person name="Katinka M."/>
            <person name="Keller A.-M."/>
            <person name="Kissmehl R."/>
            <person name="Klotz C."/>
            <person name="Koll F."/>
            <person name="Le Moue A."/>
            <person name="Lepere C."/>
            <person name="Malinsky S."/>
            <person name="Nowacki M."/>
            <person name="Nowak J.K."/>
            <person name="Plattner H."/>
            <person name="Poulain J."/>
            <person name="Ruiz F."/>
            <person name="Serrano V."/>
            <person name="Zagulski M."/>
            <person name="Dessen P."/>
            <person name="Betermier M."/>
            <person name="Weissenbach J."/>
            <person name="Scarpelli C."/>
            <person name="Schachter V."/>
            <person name="Sperling L."/>
            <person name="Meyer E."/>
            <person name="Cohen J."/>
            <person name="Wincker P."/>
        </authorList>
    </citation>
    <scope>NUCLEOTIDE SEQUENCE [LARGE SCALE GENOMIC DNA]</scope>
    <source>
        <strain evidence="1 2">Stock d4-2</strain>
    </source>
</reference>
<dbReference type="HOGENOM" id="CLU_2008348_0_0_1"/>
<proteinExistence type="predicted"/>
<evidence type="ECO:0000313" key="1">
    <source>
        <dbReference type="EMBL" id="CAK76922.1"/>
    </source>
</evidence>
<sequence>MKNKNKKSQVNSLFRYIPTATQEQYIRRNSYSYPSNNSAIQQIFNFYSKQSYAIGVNATFDRQYQESNSLNLAKFFHFCRDFNIKFLNRQELQDLFKKCATQGSNVTLEEFEQIFSLLPQIYCN</sequence>
<dbReference type="AlphaFoldDB" id="A0D1K5"/>
<dbReference type="GeneID" id="5030104"/>
<dbReference type="InParanoid" id="A0D1K5"/>
<name>A0D1K5_PARTE</name>
<dbReference type="Proteomes" id="UP000000600">
    <property type="component" value="Unassembled WGS sequence"/>
</dbReference>
<evidence type="ECO:0000313" key="2">
    <source>
        <dbReference type="Proteomes" id="UP000000600"/>
    </source>
</evidence>
<evidence type="ECO:0008006" key="3">
    <source>
        <dbReference type="Google" id="ProtNLM"/>
    </source>
</evidence>
<dbReference type="EMBL" id="CT868252">
    <property type="protein sequence ID" value="CAK76922.1"/>
    <property type="molecule type" value="Genomic_DNA"/>
</dbReference>
<protein>
    <recommendedName>
        <fullName evidence="3">EF-hand domain-containing protein</fullName>
    </recommendedName>
</protein>
<dbReference type="KEGG" id="ptm:GSPATT00012446001"/>